<dbReference type="EMBL" id="CAJOAZ010004608">
    <property type="protein sequence ID" value="CAF4067463.1"/>
    <property type="molecule type" value="Genomic_DNA"/>
</dbReference>
<dbReference type="EMBL" id="CAJNOG010000039">
    <property type="protein sequence ID" value="CAF0822029.1"/>
    <property type="molecule type" value="Genomic_DNA"/>
</dbReference>
<evidence type="ECO:0000313" key="3">
    <source>
        <dbReference type="EMBL" id="CAF0822029.1"/>
    </source>
</evidence>
<keyword evidence="1" id="KW-1133">Transmembrane helix</keyword>
<keyword evidence="1" id="KW-0812">Transmembrane</keyword>
<feature type="transmembrane region" description="Helical" evidence="1">
    <location>
        <begin position="54"/>
        <end position="76"/>
    </location>
</feature>
<evidence type="ECO:0000313" key="7">
    <source>
        <dbReference type="EMBL" id="CAF4190435.1"/>
    </source>
</evidence>
<dbReference type="EMBL" id="CAJOAY010001636">
    <property type="protein sequence ID" value="CAF3868680.1"/>
    <property type="molecule type" value="Genomic_DNA"/>
</dbReference>
<feature type="transmembrane region" description="Helical" evidence="1">
    <location>
        <begin position="152"/>
        <end position="172"/>
    </location>
</feature>
<dbReference type="EMBL" id="CAJNOE010000061">
    <property type="protein sequence ID" value="CAF0838902.1"/>
    <property type="molecule type" value="Genomic_DNA"/>
</dbReference>
<protein>
    <recommendedName>
        <fullName evidence="9">Paraquat-inducible protein A</fullName>
    </recommendedName>
</protein>
<dbReference type="EMBL" id="CAJNON010000018">
    <property type="protein sequence ID" value="CAF0790715.1"/>
    <property type="molecule type" value="Genomic_DNA"/>
</dbReference>
<dbReference type="InterPro" id="IPR007498">
    <property type="entry name" value="PqiA-like"/>
</dbReference>
<dbReference type="AlphaFoldDB" id="A0A813U1V5"/>
<evidence type="ECO:0000313" key="4">
    <source>
        <dbReference type="EMBL" id="CAF0838902.1"/>
    </source>
</evidence>
<proteinExistence type="predicted"/>
<dbReference type="Proteomes" id="UP000663868">
    <property type="component" value="Unassembled WGS sequence"/>
</dbReference>
<feature type="transmembrane region" description="Helical" evidence="1">
    <location>
        <begin position="184"/>
        <end position="204"/>
    </location>
</feature>
<name>A0A813U1V5_9BILA</name>
<evidence type="ECO:0000313" key="2">
    <source>
        <dbReference type="EMBL" id="CAF0790715.1"/>
    </source>
</evidence>
<evidence type="ECO:0000313" key="5">
    <source>
        <dbReference type="EMBL" id="CAF3868680.1"/>
    </source>
</evidence>
<dbReference type="EMBL" id="CAJOBB010007600">
    <property type="protein sequence ID" value="CAF4190435.1"/>
    <property type="molecule type" value="Genomic_DNA"/>
</dbReference>
<dbReference type="Pfam" id="PF04403">
    <property type="entry name" value="PqiA"/>
    <property type="match status" value="1"/>
</dbReference>
<dbReference type="OrthoDB" id="10030899at2759"/>
<accession>A0A813U1V5</accession>
<dbReference type="Proteomes" id="UP000663860">
    <property type="component" value="Unassembled WGS sequence"/>
</dbReference>
<reference evidence="3" key="1">
    <citation type="submission" date="2021-02" db="EMBL/GenBank/DDBJ databases">
        <authorList>
            <person name="Nowell W R."/>
        </authorList>
    </citation>
    <scope>NUCLEOTIDE SEQUENCE</scope>
</reference>
<evidence type="ECO:0008006" key="9">
    <source>
        <dbReference type="Google" id="ProtNLM"/>
    </source>
</evidence>
<evidence type="ECO:0000256" key="1">
    <source>
        <dbReference type="SAM" id="Phobius"/>
    </source>
</evidence>
<keyword evidence="1" id="KW-0472">Membrane</keyword>
<feature type="transmembrane region" description="Helical" evidence="1">
    <location>
        <begin position="108"/>
        <end position="131"/>
    </location>
</feature>
<sequence>MNDINEPSTVDAVKKTYPSYESLEFGNDDKKGITSNSSSITKDKEWSSNQIRNLISNILTIISLGFLIPGLFYPMINVRVTALNGMITVAHQTRSILTSISYLFEQRAYVPGVAIVIFSVVIPFVKAILLLAMNISRNARYNYTVYTIVRDWGKWSMADVFVTAVFLSYLSATVSVDINCELLAGFYCFLAYCIISLSAVQVMVPPPIINIENETKNNELEKLNYKTNNLVDRTN</sequence>
<evidence type="ECO:0000313" key="6">
    <source>
        <dbReference type="EMBL" id="CAF4067463.1"/>
    </source>
</evidence>
<dbReference type="Proteomes" id="UP000663881">
    <property type="component" value="Unassembled WGS sequence"/>
</dbReference>
<dbReference type="Proteomes" id="UP000663844">
    <property type="component" value="Unassembled WGS sequence"/>
</dbReference>
<gene>
    <name evidence="4" type="ORF">IZO911_LOCUS8953</name>
    <name evidence="3" type="ORF">JYZ213_LOCUS6365</name>
    <name evidence="7" type="ORF">KXQ929_LOCUS39490</name>
    <name evidence="5" type="ORF">OKA104_LOCUS22464</name>
    <name evidence="6" type="ORF">OXD698_LOCUS33516</name>
    <name evidence="2" type="ORF">VCS650_LOCUS3474</name>
</gene>
<dbReference type="Proteomes" id="UP000663891">
    <property type="component" value="Unassembled WGS sequence"/>
</dbReference>
<organism evidence="3 8">
    <name type="scientific">Adineta steineri</name>
    <dbReference type="NCBI Taxonomy" id="433720"/>
    <lineage>
        <taxon>Eukaryota</taxon>
        <taxon>Metazoa</taxon>
        <taxon>Spiralia</taxon>
        <taxon>Gnathifera</taxon>
        <taxon>Rotifera</taxon>
        <taxon>Eurotatoria</taxon>
        <taxon>Bdelloidea</taxon>
        <taxon>Adinetida</taxon>
        <taxon>Adinetidae</taxon>
        <taxon>Adineta</taxon>
    </lineage>
</organism>
<comment type="caution">
    <text evidence="3">The sequence shown here is derived from an EMBL/GenBank/DDBJ whole genome shotgun (WGS) entry which is preliminary data.</text>
</comment>
<dbReference type="Proteomes" id="UP000663845">
    <property type="component" value="Unassembled WGS sequence"/>
</dbReference>
<evidence type="ECO:0000313" key="8">
    <source>
        <dbReference type="Proteomes" id="UP000663845"/>
    </source>
</evidence>